<dbReference type="InterPro" id="IPR027417">
    <property type="entry name" value="P-loop_NTPase"/>
</dbReference>
<dbReference type="AlphaFoldDB" id="A0A852TQ36"/>
<dbReference type="PRINTS" id="PR00364">
    <property type="entry name" value="DISEASERSIST"/>
</dbReference>
<dbReference type="InterPro" id="IPR036388">
    <property type="entry name" value="WH-like_DNA-bd_sf"/>
</dbReference>
<sequence>MSHPRHHLPAYTGPFIGRERDVTDLCVLLGDARMVTLTGTGGIGKTRVAVRVAERCLPRFPDGVVLADLSGAATEEQAMRAVARALGAAGDGGNGAEAPSRTSVAALLRPQRILLLLDTCERAVAPLAGLCRTVLSTCPEVRILATSREPLRIPGETTWRLPPLSLPARRTGPWRAPARPPRSPVPEEIWPVPVEEALRHDAVRLFVTRATAARPGFEATPHNIGHIIEVCRELDGVPLAIELAAARIRVLSVEQILERLDDRFPLLARTDRDLPPRQRTMRAAVEWSHRLLTEPEQVLLRRLSMLSGWPLDMAEDLFAFPPIPRDDVLDLHESLLDKSLIVLDSESDGAAWYRLPTAVRAYAAEMLAANGEEEVYHRRFLDYAVSGMERAAALVSGPMLWARRRMVAERIDRGREDLNRLLVWALEHGEVAEGLRLCTAMRTYWIMRDLFAESSALLRDLLAAAPPDLPDPVRARALVVYAELCLDVDGPAAAEAAAAQGLRLAREHGDEAAEAAALAALAGTALRTEGVAAGWRDGQAALEASRRSGDRATEMLTLGTLGMLANQRGDHAAAERFLNESLTVAEDLGDAWSAARCRNGLGMLSTRRGDLSSAADHLNAALAVFEETRSGPDSARCLAGLGRLAIVRGDVAEARRRLTEGLRLSVVSGRGLAIARALETLAGLAMAEEQPTRAATLGAAAEAIHADLGRHGRYSARLRSHAGRRLGAEAAAAAWSRGRTLSLKEVVEEALSFPEPPSSPSPLTPRENEIAGLVGAGLSNREIAGRLFISQATAARHIANIFAKLGFSSRAQLADWTGHHDVDP</sequence>
<dbReference type="Pfam" id="PF00196">
    <property type="entry name" value="GerE"/>
    <property type="match status" value="1"/>
</dbReference>
<name>A0A852TQ36_9ACTN</name>
<dbReference type="InterPro" id="IPR002182">
    <property type="entry name" value="NB-ARC"/>
</dbReference>
<dbReference type="SUPFAM" id="SSF52540">
    <property type="entry name" value="P-loop containing nucleoside triphosphate hydrolases"/>
    <property type="match status" value="1"/>
</dbReference>
<dbReference type="Pfam" id="PF00931">
    <property type="entry name" value="NB-ARC"/>
    <property type="match status" value="1"/>
</dbReference>
<feature type="domain" description="HTH luxR-type" evidence="1">
    <location>
        <begin position="756"/>
        <end position="821"/>
    </location>
</feature>
<dbReference type="PROSITE" id="PS50043">
    <property type="entry name" value="HTH_LUXR_2"/>
    <property type="match status" value="1"/>
</dbReference>
<proteinExistence type="predicted"/>
<dbReference type="SMART" id="SM00421">
    <property type="entry name" value="HTH_LUXR"/>
    <property type="match status" value="1"/>
</dbReference>
<organism evidence="2 3">
    <name type="scientific">Spinactinospora alkalitolerans</name>
    <dbReference type="NCBI Taxonomy" id="687207"/>
    <lineage>
        <taxon>Bacteria</taxon>
        <taxon>Bacillati</taxon>
        <taxon>Actinomycetota</taxon>
        <taxon>Actinomycetes</taxon>
        <taxon>Streptosporangiales</taxon>
        <taxon>Nocardiopsidaceae</taxon>
        <taxon>Spinactinospora</taxon>
    </lineage>
</organism>
<dbReference type="GO" id="GO:0043531">
    <property type="term" value="F:ADP binding"/>
    <property type="evidence" value="ECO:0007669"/>
    <property type="project" value="InterPro"/>
</dbReference>
<evidence type="ECO:0000313" key="3">
    <source>
        <dbReference type="Proteomes" id="UP000589036"/>
    </source>
</evidence>
<protein>
    <submittedName>
        <fullName evidence="2">Putative ATPase/DNA-binding CsgD family transcriptional regulator</fullName>
    </submittedName>
</protein>
<dbReference type="PRINTS" id="PR00038">
    <property type="entry name" value="HTHLUXR"/>
</dbReference>
<dbReference type="SMART" id="SM00028">
    <property type="entry name" value="TPR"/>
    <property type="match status" value="3"/>
</dbReference>
<evidence type="ECO:0000313" key="2">
    <source>
        <dbReference type="EMBL" id="NYE46099.1"/>
    </source>
</evidence>
<dbReference type="GO" id="GO:0003677">
    <property type="term" value="F:DNA binding"/>
    <property type="evidence" value="ECO:0007669"/>
    <property type="project" value="UniProtKB-KW"/>
</dbReference>
<keyword evidence="3" id="KW-1185">Reference proteome</keyword>
<gene>
    <name evidence="2" type="ORF">HDA32_001219</name>
</gene>
<dbReference type="InterPro" id="IPR019734">
    <property type="entry name" value="TPR_rpt"/>
</dbReference>
<dbReference type="Gene3D" id="1.10.10.10">
    <property type="entry name" value="Winged helix-like DNA-binding domain superfamily/Winged helix DNA-binding domain"/>
    <property type="match status" value="1"/>
</dbReference>
<dbReference type="Proteomes" id="UP000589036">
    <property type="component" value="Unassembled WGS sequence"/>
</dbReference>
<dbReference type="RefSeq" id="WP_179642258.1">
    <property type="nucleotide sequence ID" value="NZ_BAAAYY010000024.1"/>
</dbReference>
<dbReference type="GO" id="GO:0006355">
    <property type="term" value="P:regulation of DNA-templated transcription"/>
    <property type="evidence" value="ECO:0007669"/>
    <property type="project" value="InterPro"/>
</dbReference>
<dbReference type="PANTHER" id="PTHR47691:SF3">
    <property type="entry name" value="HTH-TYPE TRANSCRIPTIONAL REGULATOR RV0890C-RELATED"/>
    <property type="match status" value="1"/>
</dbReference>
<keyword evidence="2" id="KW-0238">DNA-binding</keyword>
<dbReference type="Gene3D" id="3.40.50.300">
    <property type="entry name" value="P-loop containing nucleotide triphosphate hydrolases"/>
    <property type="match status" value="1"/>
</dbReference>
<dbReference type="InterPro" id="IPR000792">
    <property type="entry name" value="Tscrpt_reg_LuxR_C"/>
</dbReference>
<dbReference type="PANTHER" id="PTHR47691">
    <property type="entry name" value="REGULATOR-RELATED"/>
    <property type="match status" value="1"/>
</dbReference>
<dbReference type="InterPro" id="IPR016032">
    <property type="entry name" value="Sig_transdc_resp-reg_C-effctor"/>
</dbReference>
<dbReference type="Gene3D" id="1.25.40.10">
    <property type="entry name" value="Tetratricopeptide repeat domain"/>
    <property type="match status" value="1"/>
</dbReference>
<dbReference type="InterPro" id="IPR011990">
    <property type="entry name" value="TPR-like_helical_dom_sf"/>
</dbReference>
<dbReference type="EMBL" id="JACCCC010000001">
    <property type="protein sequence ID" value="NYE46099.1"/>
    <property type="molecule type" value="Genomic_DNA"/>
</dbReference>
<accession>A0A852TQ36</accession>
<evidence type="ECO:0000259" key="1">
    <source>
        <dbReference type="PROSITE" id="PS50043"/>
    </source>
</evidence>
<dbReference type="SUPFAM" id="SSF48452">
    <property type="entry name" value="TPR-like"/>
    <property type="match status" value="1"/>
</dbReference>
<comment type="caution">
    <text evidence="2">The sequence shown here is derived from an EMBL/GenBank/DDBJ whole genome shotgun (WGS) entry which is preliminary data.</text>
</comment>
<reference evidence="2 3" key="1">
    <citation type="submission" date="2020-07" db="EMBL/GenBank/DDBJ databases">
        <title>Sequencing the genomes of 1000 actinobacteria strains.</title>
        <authorList>
            <person name="Klenk H.-P."/>
        </authorList>
    </citation>
    <scope>NUCLEOTIDE SEQUENCE [LARGE SCALE GENOMIC DNA]</scope>
    <source>
        <strain evidence="2 3">CXB654</strain>
    </source>
</reference>
<dbReference type="SUPFAM" id="SSF46894">
    <property type="entry name" value="C-terminal effector domain of the bipartite response regulators"/>
    <property type="match status" value="1"/>
</dbReference>
<dbReference type="CDD" id="cd06170">
    <property type="entry name" value="LuxR_C_like"/>
    <property type="match status" value="1"/>
</dbReference>